<comment type="caution">
    <text evidence="6">The sequence shown here is derived from an EMBL/GenBank/DDBJ whole genome shotgun (WGS) entry which is preliminary data.</text>
</comment>
<dbReference type="NCBIfam" id="TIGR00254">
    <property type="entry name" value="GGDEF"/>
    <property type="match status" value="1"/>
</dbReference>
<dbReference type="Proteomes" id="UP000290759">
    <property type="component" value="Unassembled WGS sequence"/>
</dbReference>
<dbReference type="SMART" id="SM00304">
    <property type="entry name" value="HAMP"/>
    <property type="match status" value="1"/>
</dbReference>
<evidence type="ECO:0000256" key="3">
    <source>
        <dbReference type="SAM" id="Phobius"/>
    </source>
</evidence>
<evidence type="ECO:0000256" key="1">
    <source>
        <dbReference type="ARBA" id="ARBA00012528"/>
    </source>
</evidence>
<accession>A0A4Q2U9N1</accession>
<dbReference type="InterPro" id="IPR000160">
    <property type="entry name" value="GGDEF_dom"/>
</dbReference>
<dbReference type="PANTHER" id="PTHR45138">
    <property type="entry name" value="REGULATORY COMPONENTS OF SENSORY TRANSDUCTION SYSTEM"/>
    <property type="match status" value="1"/>
</dbReference>
<dbReference type="CDD" id="cd06225">
    <property type="entry name" value="HAMP"/>
    <property type="match status" value="1"/>
</dbReference>
<gene>
    <name evidence="6" type="ORF">D3273_07885</name>
</gene>
<dbReference type="GO" id="GO:0007165">
    <property type="term" value="P:signal transduction"/>
    <property type="evidence" value="ECO:0007669"/>
    <property type="project" value="InterPro"/>
</dbReference>
<dbReference type="InterPro" id="IPR050469">
    <property type="entry name" value="Diguanylate_Cyclase"/>
</dbReference>
<name>A0A4Q2U9N1_9HYPH</name>
<feature type="transmembrane region" description="Helical" evidence="3">
    <location>
        <begin position="169"/>
        <end position="191"/>
    </location>
</feature>
<dbReference type="GO" id="GO:0052621">
    <property type="term" value="F:diguanylate cyclase activity"/>
    <property type="evidence" value="ECO:0007669"/>
    <property type="project" value="UniProtKB-EC"/>
</dbReference>
<proteinExistence type="predicted"/>
<keyword evidence="3" id="KW-1133">Transmembrane helix</keyword>
<dbReference type="EC" id="2.7.7.65" evidence="1"/>
<feature type="domain" description="GGDEF" evidence="5">
    <location>
        <begin position="308"/>
        <end position="437"/>
    </location>
</feature>
<reference evidence="6 7" key="1">
    <citation type="submission" date="2018-12" db="EMBL/GenBank/DDBJ databases">
        <authorList>
            <person name="Grouzdev D.S."/>
            <person name="Krutkina M.S."/>
        </authorList>
    </citation>
    <scope>NUCLEOTIDE SEQUENCE [LARGE SCALE GENOMIC DNA]</scope>
    <source>
        <strain evidence="6 7">RmlP026</strain>
    </source>
</reference>
<dbReference type="FunFam" id="3.30.70.270:FF:000001">
    <property type="entry name" value="Diguanylate cyclase domain protein"/>
    <property type="match status" value="1"/>
</dbReference>
<dbReference type="EMBL" id="QYBB01000006">
    <property type="protein sequence ID" value="RYC32638.1"/>
    <property type="molecule type" value="Genomic_DNA"/>
</dbReference>
<dbReference type="Gene3D" id="6.10.340.10">
    <property type="match status" value="1"/>
</dbReference>
<evidence type="ECO:0000313" key="7">
    <source>
        <dbReference type="Proteomes" id="UP000290759"/>
    </source>
</evidence>
<dbReference type="GO" id="GO:0016020">
    <property type="term" value="C:membrane"/>
    <property type="evidence" value="ECO:0007669"/>
    <property type="project" value="InterPro"/>
</dbReference>
<dbReference type="InterPro" id="IPR029787">
    <property type="entry name" value="Nucleotide_cyclase"/>
</dbReference>
<reference evidence="6 7" key="2">
    <citation type="submission" date="2019-02" db="EMBL/GenBank/DDBJ databases">
        <title>'Lichenibacterium ramalinii' gen. nov. sp. nov., 'Lichenibacterium minor' gen. nov. sp. nov.</title>
        <authorList>
            <person name="Pankratov T."/>
        </authorList>
    </citation>
    <scope>NUCLEOTIDE SEQUENCE [LARGE SCALE GENOMIC DNA]</scope>
    <source>
        <strain evidence="6 7">RmlP026</strain>
    </source>
</reference>
<dbReference type="InterPro" id="IPR003660">
    <property type="entry name" value="HAMP_dom"/>
</dbReference>
<sequence>MPTSEGSRAAGRPDAGGASARSLATRLLRVIFGCYFGVAVAVTAAQMVGEYRSAHRRLEADIQAMERTFGRGLAEAMWSFNTDVLHGILTGIAEMPAVVAVEVRDEHGAVVERVGTDAARQRSVTSLDQPFDRSFDLVYADESRRTHLVGRWTVRSNDGIAFDQVWDTFVVILINSALKTLTLWGIFFVVIRRMVGRPLDEIGAFVARLDAGSLGAEPLTLRSRGSHELDLLARAFNAMTAKLRGAFDANAALMRDLQDANATLQARVDERTRDLARLARTDQLTGLGNRRDLDEALDREAARAGEGRPLSVILGDIDHFKSINDRHGHAVGDAVLVAFADALRRSLREGDGLGRWGGEEFMVLCPNTGVAAARGVAEALRQRMEELDLPAVGTRTCSFGVAELDPGESVDRMLVRADAALYAAKRNGRNRVEAADAAAAWGRRNVA</sequence>
<organism evidence="6 7">
    <name type="scientific">Lichenibacterium minor</name>
    <dbReference type="NCBI Taxonomy" id="2316528"/>
    <lineage>
        <taxon>Bacteria</taxon>
        <taxon>Pseudomonadati</taxon>
        <taxon>Pseudomonadota</taxon>
        <taxon>Alphaproteobacteria</taxon>
        <taxon>Hyphomicrobiales</taxon>
        <taxon>Lichenihabitantaceae</taxon>
        <taxon>Lichenibacterium</taxon>
    </lineage>
</organism>
<dbReference type="PROSITE" id="PS50887">
    <property type="entry name" value="GGDEF"/>
    <property type="match status" value="1"/>
</dbReference>
<dbReference type="SUPFAM" id="SSF55073">
    <property type="entry name" value="Nucleotide cyclase"/>
    <property type="match status" value="1"/>
</dbReference>
<dbReference type="CDD" id="cd01949">
    <property type="entry name" value="GGDEF"/>
    <property type="match status" value="1"/>
</dbReference>
<dbReference type="Pfam" id="PF00990">
    <property type="entry name" value="GGDEF"/>
    <property type="match status" value="1"/>
</dbReference>
<evidence type="ECO:0000259" key="5">
    <source>
        <dbReference type="PROSITE" id="PS50887"/>
    </source>
</evidence>
<dbReference type="PROSITE" id="PS50885">
    <property type="entry name" value="HAMP"/>
    <property type="match status" value="1"/>
</dbReference>
<keyword evidence="7" id="KW-1185">Reference proteome</keyword>
<feature type="domain" description="HAMP" evidence="4">
    <location>
        <begin position="193"/>
        <end position="248"/>
    </location>
</feature>
<evidence type="ECO:0000256" key="2">
    <source>
        <dbReference type="ARBA" id="ARBA00034247"/>
    </source>
</evidence>
<dbReference type="SMART" id="SM00267">
    <property type="entry name" value="GGDEF"/>
    <property type="match status" value="1"/>
</dbReference>
<dbReference type="RefSeq" id="WP_129225205.1">
    <property type="nucleotide sequence ID" value="NZ_QYBB01000006.1"/>
</dbReference>
<dbReference type="InterPro" id="IPR043128">
    <property type="entry name" value="Rev_trsase/Diguanyl_cyclase"/>
</dbReference>
<comment type="catalytic activity">
    <reaction evidence="2">
        <text>2 GTP = 3',3'-c-di-GMP + 2 diphosphate</text>
        <dbReference type="Rhea" id="RHEA:24898"/>
        <dbReference type="ChEBI" id="CHEBI:33019"/>
        <dbReference type="ChEBI" id="CHEBI:37565"/>
        <dbReference type="ChEBI" id="CHEBI:58805"/>
        <dbReference type="EC" id="2.7.7.65"/>
    </reaction>
</comment>
<dbReference type="AlphaFoldDB" id="A0A4Q2U9N1"/>
<evidence type="ECO:0000313" key="6">
    <source>
        <dbReference type="EMBL" id="RYC32638.1"/>
    </source>
</evidence>
<keyword evidence="3" id="KW-0472">Membrane</keyword>
<evidence type="ECO:0000259" key="4">
    <source>
        <dbReference type="PROSITE" id="PS50885"/>
    </source>
</evidence>
<keyword evidence="3" id="KW-0812">Transmembrane</keyword>
<dbReference type="Gene3D" id="3.30.70.270">
    <property type="match status" value="1"/>
</dbReference>
<feature type="transmembrane region" description="Helical" evidence="3">
    <location>
        <begin position="27"/>
        <end position="48"/>
    </location>
</feature>
<dbReference type="OrthoDB" id="9812260at2"/>
<protein>
    <recommendedName>
        <fullName evidence="1">diguanylate cyclase</fullName>
        <ecNumber evidence="1">2.7.7.65</ecNumber>
    </recommendedName>
</protein>
<dbReference type="PANTHER" id="PTHR45138:SF9">
    <property type="entry name" value="DIGUANYLATE CYCLASE DGCM-RELATED"/>
    <property type="match status" value="1"/>
</dbReference>